<sequence>MPKIMTDVYGESRGFGFVCYQNADEAQTAVEELHGALIGDNTFFVKRAQLKTERHAELKNQSRDLNVYVKNLDNNIDDDRLRKEFSQFGTITSAKVMTEGGRSKGFGFVCFRSPEDATKAVTKMNGRIIVAKPLFILKLEQSEDYLKTPKWGQPAAGMMSLMFPSDGPGHILPTMTQGQRNFFAPTQVPQMRASPRWPTQLRQPTPASGFQNMPGQQVRSGNPAAARARQPGQANIRGGMNARPITGQSSTEQPSRMPQSVTENYMSEEFGQEEDSSPYDSSSSSSEDDICSTFCDILNELTLRSGNIDEITDVIVQMLQNCSDDHVMNNIIEHLFEKFLVYKSEFSMTSIITVLSIVEPDFQYTGAQLVKFLSNKLRMVPAFVTFRNTFITRCKEEYLKKQELISNPDKVPGLCGFVIFLGELFLNLEVTIGGVLQRIAVVRFMIRDLLLVLLELSTNETVTCATQVLERTGAIIEETTHLNKPDEGNFSEVFFRLQQLASCNNLNQATRASISSLLNLKSRDWVRGDSSQQHSMSSLSHYEQVYQESFIDSRPSLNNENTENEVQQLMEIEDSQSSIQGAMGYSSELVAETLITKAQCDNNLNPAANQI</sequence>
<accession>A0A3L5TV22</accession>
<evidence type="ECO:0000256" key="1">
    <source>
        <dbReference type="ARBA" id="ARBA00004123"/>
    </source>
</evidence>
<feature type="compositionally biased region" description="Polar residues" evidence="8">
    <location>
        <begin position="246"/>
        <end position="261"/>
    </location>
</feature>
<evidence type="ECO:0000259" key="9">
    <source>
        <dbReference type="PROSITE" id="PS50102"/>
    </source>
</evidence>
<feature type="domain" description="RRM" evidence="9">
    <location>
        <begin position="65"/>
        <end position="141"/>
    </location>
</feature>
<evidence type="ECO:0000256" key="3">
    <source>
        <dbReference type="ARBA" id="ARBA00022490"/>
    </source>
</evidence>
<dbReference type="InterPro" id="IPR051367">
    <property type="entry name" value="mRNA_TranslReg/HistoneTransl"/>
</dbReference>
<evidence type="ECO:0000256" key="8">
    <source>
        <dbReference type="SAM" id="MobiDB-lite"/>
    </source>
</evidence>
<keyword evidence="4" id="KW-0677">Repeat</keyword>
<keyword evidence="6" id="KW-0539">Nucleus</keyword>
<evidence type="ECO:0000256" key="5">
    <source>
        <dbReference type="ARBA" id="ARBA00022884"/>
    </source>
</evidence>
<feature type="non-terminal residue" evidence="10">
    <location>
        <position position="1"/>
    </location>
</feature>
<keyword evidence="3" id="KW-0963">Cytoplasm</keyword>
<reference evidence="10 11" key="1">
    <citation type="journal article" date="2016" name="PLoS ONE">
        <title>A First Insight into the Genome of the Filter-Feeder Mussel Mytilus galloprovincialis.</title>
        <authorList>
            <person name="Murgarella M."/>
            <person name="Puiu D."/>
            <person name="Novoa B."/>
            <person name="Figueras A."/>
            <person name="Posada D."/>
            <person name="Canchaya C."/>
        </authorList>
    </citation>
    <scope>NUCLEOTIDE SEQUENCE [LARGE SCALE GENOMIC DNA]</scope>
    <source>
        <tissue evidence="10">Muscle</tissue>
    </source>
</reference>
<dbReference type="GO" id="GO:0003723">
    <property type="term" value="F:RNA binding"/>
    <property type="evidence" value="ECO:0007669"/>
    <property type="project" value="UniProtKB-UniRule"/>
</dbReference>
<dbReference type="Gene3D" id="3.30.70.330">
    <property type="match status" value="2"/>
</dbReference>
<dbReference type="Gene3D" id="1.25.40.180">
    <property type="match status" value="1"/>
</dbReference>
<dbReference type="PROSITE" id="PS50102">
    <property type="entry name" value="RRM"/>
    <property type="match status" value="2"/>
</dbReference>
<dbReference type="PANTHER" id="PTHR23254:SF15">
    <property type="entry name" value="POLYADENYLATE-BINDING PROTEIN-INTERACTING PROTEIN 1"/>
    <property type="match status" value="1"/>
</dbReference>
<keyword evidence="11" id="KW-1185">Reference proteome</keyword>
<dbReference type="InterPro" id="IPR012677">
    <property type="entry name" value="Nucleotide-bd_a/b_plait_sf"/>
</dbReference>
<dbReference type="GO" id="GO:0008494">
    <property type="term" value="F:translation activator activity"/>
    <property type="evidence" value="ECO:0007669"/>
    <property type="project" value="TreeGrafter"/>
</dbReference>
<name>A0A3L5TV22_MYTGA</name>
<gene>
    <name evidence="10" type="ORF">AM593_08906</name>
</gene>
<dbReference type="GO" id="GO:0005634">
    <property type="term" value="C:nucleus"/>
    <property type="evidence" value="ECO:0007669"/>
    <property type="project" value="UniProtKB-SubCell"/>
</dbReference>
<dbReference type="InterPro" id="IPR000504">
    <property type="entry name" value="RRM_dom"/>
</dbReference>
<feature type="compositionally biased region" description="Low complexity" evidence="8">
    <location>
        <begin position="221"/>
        <end position="235"/>
    </location>
</feature>
<organism evidence="10 11">
    <name type="scientific">Mytilus galloprovincialis</name>
    <name type="common">Mediterranean mussel</name>
    <dbReference type="NCBI Taxonomy" id="29158"/>
    <lineage>
        <taxon>Eukaryota</taxon>
        <taxon>Metazoa</taxon>
        <taxon>Spiralia</taxon>
        <taxon>Lophotrochozoa</taxon>
        <taxon>Mollusca</taxon>
        <taxon>Bivalvia</taxon>
        <taxon>Autobranchia</taxon>
        <taxon>Pteriomorphia</taxon>
        <taxon>Mytilida</taxon>
        <taxon>Mytiloidea</taxon>
        <taxon>Mytilidae</taxon>
        <taxon>Mytilinae</taxon>
        <taxon>Mytilus</taxon>
    </lineage>
</organism>
<feature type="region of interest" description="Disordered" evidence="8">
    <location>
        <begin position="193"/>
        <end position="261"/>
    </location>
</feature>
<dbReference type="FunFam" id="3.30.70.330:FF:000651">
    <property type="entry name" value="Poly(A) binding protein cytoplasmic 1 like"/>
    <property type="match status" value="1"/>
</dbReference>
<evidence type="ECO:0000256" key="2">
    <source>
        <dbReference type="ARBA" id="ARBA00004496"/>
    </source>
</evidence>
<comment type="subcellular location">
    <subcellularLocation>
        <location evidence="2">Cytoplasm</location>
    </subcellularLocation>
    <subcellularLocation>
        <location evidence="1">Nucleus</location>
    </subcellularLocation>
</comment>
<dbReference type="EMBL" id="KV581461">
    <property type="protein sequence ID" value="OPL33809.1"/>
    <property type="molecule type" value="Genomic_DNA"/>
</dbReference>
<dbReference type="Proteomes" id="UP000266721">
    <property type="component" value="Unassembled WGS sequence"/>
</dbReference>
<dbReference type="Pfam" id="PF00076">
    <property type="entry name" value="RRM_1"/>
    <property type="match status" value="2"/>
</dbReference>
<dbReference type="GO" id="GO:0005737">
    <property type="term" value="C:cytoplasm"/>
    <property type="evidence" value="ECO:0007669"/>
    <property type="project" value="UniProtKB-SubCell"/>
</dbReference>
<feature type="domain" description="RRM" evidence="9">
    <location>
        <begin position="1"/>
        <end position="50"/>
    </location>
</feature>
<evidence type="ECO:0000256" key="7">
    <source>
        <dbReference type="PROSITE-ProRule" id="PRU00176"/>
    </source>
</evidence>
<feature type="compositionally biased region" description="Polar residues" evidence="8">
    <location>
        <begin position="200"/>
        <end position="220"/>
    </location>
</feature>
<proteinExistence type="predicted"/>
<evidence type="ECO:0000313" key="11">
    <source>
        <dbReference type="Proteomes" id="UP000266721"/>
    </source>
</evidence>
<dbReference type="AlphaFoldDB" id="A0A3L5TV22"/>
<dbReference type="SUPFAM" id="SSF48371">
    <property type="entry name" value="ARM repeat"/>
    <property type="match status" value="1"/>
</dbReference>
<comment type="caution">
    <text evidence="10">The sequence shown here is derived from an EMBL/GenBank/DDBJ whole genome shotgun (WGS) entry which is preliminary data.</text>
</comment>
<dbReference type="PANTHER" id="PTHR23254">
    <property type="entry name" value="EIF4G DOMAIN PROTEIN"/>
    <property type="match status" value="1"/>
</dbReference>
<keyword evidence="5 7" id="KW-0694">RNA-binding</keyword>
<evidence type="ECO:0000256" key="6">
    <source>
        <dbReference type="ARBA" id="ARBA00023242"/>
    </source>
</evidence>
<dbReference type="CDD" id="cd12381">
    <property type="entry name" value="RRM4_I_PABPs"/>
    <property type="match status" value="1"/>
</dbReference>
<dbReference type="GO" id="GO:0006446">
    <property type="term" value="P:regulation of translational initiation"/>
    <property type="evidence" value="ECO:0007669"/>
    <property type="project" value="TreeGrafter"/>
</dbReference>
<dbReference type="InterPro" id="IPR016024">
    <property type="entry name" value="ARM-type_fold"/>
</dbReference>
<dbReference type="SUPFAM" id="SSF54928">
    <property type="entry name" value="RNA-binding domain, RBD"/>
    <property type="match status" value="1"/>
</dbReference>
<evidence type="ECO:0000313" key="10">
    <source>
        <dbReference type="EMBL" id="OPL33809.1"/>
    </source>
</evidence>
<dbReference type="SMART" id="SM00360">
    <property type="entry name" value="RRM"/>
    <property type="match status" value="1"/>
</dbReference>
<dbReference type="InterPro" id="IPR035979">
    <property type="entry name" value="RBD_domain_sf"/>
</dbReference>
<dbReference type="SMR" id="A0A3L5TV22"/>
<protein>
    <recommendedName>
        <fullName evidence="9">RRM domain-containing protein</fullName>
    </recommendedName>
</protein>
<evidence type="ECO:0000256" key="4">
    <source>
        <dbReference type="ARBA" id="ARBA00022737"/>
    </source>
</evidence>